<dbReference type="PANTHER" id="PTHR24347">
    <property type="entry name" value="SERINE/THREONINE-PROTEIN KINASE"/>
    <property type="match status" value="1"/>
</dbReference>
<dbReference type="EMBL" id="FXAZ01000009">
    <property type="protein sequence ID" value="SMG58101.1"/>
    <property type="molecule type" value="Genomic_DNA"/>
</dbReference>
<sequence>MLSLIQRMRDRWLDFPYQDSREIGQDRYRIEHVIGMGSYGIAYLAKQTEKSMPCLIKQSRPSKKEKGRELLRREAEFLKRMNHDRVPQCVDYFVEGRDECLVMTYIQGSTVEQLLFEEKRPFTEAEALLFIRELGQLVYAVHQASIVHLDVRIPNVLVRAGELYLIDFGLAETYEPEAVHAVQQQLGERGWRTQRKTLFAARTKQEDDLLKQQMRAPLYSSDWFAVGHLLLFILYSSYMEEDEQEEHPWEEELDLHPATVNLLNLLLQRESEDDAVYQRHIEQACEALEVSRYSLKQALCGPNVQSKVIPQNSTLST</sequence>
<evidence type="ECO:0000259" key="1">
    <source>
        <dbReference type="PROSITE" id="PS50011"/>
    </source>
</evidence>
<organism evidence="2 3">
    <name type="scientific">Paenibacillus aquistagni</name>
    <dbReference type="NCBI Taxonomy" id="1852522"/>
    <lineage>
        <taxon>Bacteria</taxon>
        <taxon>Bacillati</taxon>
        <taxon>Bacillota</taxon>
        <taxon>Bacilli</taxon>
        <taxon>Bacillales</taxon>
        <taxon>Paenibacillaceae</taxon>
        <taxon>Paenibacillus</taxon>
    </lineage>
</organism>
<accession>A0A1X7LW57</accession>
<feature type="domain" description="Protein kinase" evidence="1">
    <location>
        <begin position="28"/>
        <end position="317"/>
    </location>
</feature>
<reference evidence="2 3" key="1">
    <citation type="submission" date="2017-04" db="EMBL/GenBank/DDBJ databases">
        <authorList>
            <person name="Afonso C.L."/>
            <person name="Miller P.J."/>
            <person name="Scott M.A."/>
            <person name="Spackman E."/>
            <person name="Goraichik I."/>
            <person name="Dimitrov K.M."/>
            <person name="Suarez D.L."/>
            <person name="Swayne D.E."/>
        </authorList>
    </citation>
    <scope>NUCLEOTIDE SEQUENCE [LARGE SCALE GENOMIC DNA]</scope>
    <source>
        <strain evidence="2 3">11</strain>
    </source>
</reference>
<dbReference type="SUPFAM" id="SSF56112">
    <property type="entry name" value="Protein kinase-like (PK-like)"/>
    <property type="match status" value="1"/>
</dbReference>
<dbReference type="AlphaFoldDB" id="A0A1X7LW57"/>
<dbReference type="Proteomes" id="UP000193834">
    <property type="component" value="Unassembled WGS sequence"/>
</dbReference>
<evidence type="ECO:0000313" key="2">
    <source>
        <dbReference type="EMBL" id="SMG58101.1"/>
    </source>
</evidence>
<dbReference type="PROSITE" id="PS50011">
    <property type="entry name" value="PROTEIN_KINASE_DOM"/>
    <property type="match status" value="1"/>
</dbReference>
<protein>
    <submittedName>
        <fullName evidence="2">Serine/threonine protein kinase</fullName>
    </submittedName>
</protein>
<name>A0A1X7LW57_9BACL</name>
<dbReference type="Gene3D" id="3.30.200.20">
    <property type="entry name" value="Phosphorylase Kinase, domain 1"/>
    <property type="match status" value="1"/>
</dbReference>
<keyword evidence="2" id="KW-0808">Transferase</keyword>
<proteinExistence type="predicted"/>
<keyword evidence="3" id="KW-1185">Reference proteome</keyword>
<dbReference type="Pfam" id="PF00069">
    <property type="entry name" value="Pkinase"/>
    <property type="match status" value="1"/>
</dbReference>
<dbReference type="GO" id="GO:0005524">
    <property type="term" value="F:ATP binding"/>
    <property type="evidence" value="ECO:0007669"/>
    <property type="project" value="InterPro"/>
</dbReference>
<gene>
    <name evidence="2" type="ORF">SAMN06295960_4604</name>
</gene>
<dbReference type="RefSeq" id="WP_176229005.1">
    <property type="nucleotide sequence ID" value="NZ_FXAZ01000009.1"/>
</dbReference>
<keyword evidence="2" id="KW-0723">Serine/threonine-protein kinase</keyword>
<dbReference type="InterPro" id="IPR000719">
    <property type="entry name" value="Prot_kinase_dom"/>
</dbReference>
<dbReference type="GO" id="GO:0004674">
    <property type="term" value="F:protein serine/threonine kinase activity"/>
    <property type="evidence" value="ECO:0007669"/>
    <property type="project" value="UniProtKB-KW"/>
</dbReference>
<evidence type="ECO:0000313" key="3">
    <source>
        <dbReference type="Proteomes" id="UP000193834"/>
    </source>
</evidence>
<keyword evidence="2" id="KW-0418">Kinase</keyword>
<dbReference type="STRING" id="1852522.SAMN06295960_4604"/>
<dbReference type="Gene3D" id="1.10.510.10">
    <property type="entry name" value="Transferase(Phosphotransferase) domain 1"/>
    <property type="match status" value="1"/>
</dbReference>
<dbReference type="InterPro" id="IPR011009">
    <property type="entry name" value="Kinase-like_dom_sf"/>
</dbReference>